<gene>
    <name evidence="1" type="ORF">GUITHDRAFT_119681</name>
</gene>
<dbReference type="EnsemblProtists" id="EKX34127">
    <property type="protein sequence ID" value="EKX34127"/>
    <property type="gene ID" value="GUITHDRAFT_119681"/>
</dbReference>
<dbReference type="RefSeq" id="XP_005821107.1">
    <property type="nucleotide sequence ID" value="XM_005821050.1"/>
</dbReference>
<dbReference type="GeneID" id="17290873"/>
<protein>
    <submittedName>
        <fullName evidence="1 2">Uncharacterized protein</fullName>
    </submittedName>
</protein>
<evidence type="ECO:0000313" key="1">
    <source>
        <dbReference type="EMBL" id="EKX34127.1"/>
    </source>
</evidence>
<dbReference type="KEGG" id="gtt:GUITHDRAFT_119681"/>
<reference evidence="1 3" key="1">
    <citation type="journal article" date="2012" name="Nature">
        <title>Algal genomes reveal evolutionary mosaicism and the fate of nucleomorphs.</title>
        <authorList>
            <consortium name="DOE Joint Genome Institute"/>
            <person name="Curtis B.A."/>
            <person name="Tanifuji G."/>
            <person name="Burki F."/>
            <person name="Gruber A."/>
            <person name="Irimia M."/>
            <person name="Maruyama S."/>
            <person name="Arias M.C."/>
            <person name="Ball S.G."/>
            <person name="Gile G.H."/>
            <person name="Hirakawa Y."/>
            <person name="Hopkins J.F."/>
            <person name="Kuo A."/>
            <person name="Rensing S.A."/>
            <person name="Schmutz J."/>
            <person name="Symeonidi A."/>
            <person name="Elias M."/>
            <person name="Eveleigh R.J."/>
            <person name="Herman E.K."/>
            <person name="Klute M.J."/>
            <person name="Nakayama T."/>
            <person name="Obornik M."/>
            <person name="Reyes-Prieto A."/>
            <person name="Armbrust E.V."/>
            <person name="Aves S.J."/>
            <person name="Beiko R.G."/>
            <person name="Coutinho P."/>
            <person name="Dacks J.B."/>
            <person name="Durnford D.G."/>
            <person name="Fast N.M."/>
            <person name="Green B.R."/>
            <person name="Grisdale C.J."/>
            <person name="Hempel F."/>
            <person name="Henrissat B."/>
            <person name="Hoppner M.P."/>
            <person name="Ishida K."/>
            <person name="Kim E."/>
            <person name="Koreny L."/>
            <person name="Kroth P.G."/>
            <person name="Liu Y."/>
            <person name="Malik S.B."/>
            <person name="Maier U.G."/>
            <person name="McRose D."/>
            <person name="Mock T."/>
            <person name="Neilson J.A."/>
            <person name="Onodera N.T."/>
            <person name="Poole A.M."/>
            <person name="Pritham E.J."/>
            <person name="Richards T.A."/>
            <person name="Rocap G."/>
            <person name="Roy S.W."/>
            <person name="Sarai C."/>
            <person name="Schaack S."/>
            <person name="Shirato S."/>
            <person name="Slamovits C.H."/>
            <person name="Spencer D.F."/>
            <person name="Suzuki S."/>
            <person name="Worden A.Z."/>
            <person name="Zauner S."/>
            <person name="Barry K."/>
            <person name="Bell C."/>
            <person name="Bharti A.K."/>
            <person name="Crow J.A."/>
            <person name="Grimwood J."/>
            <person name="Kramer R."/>
            <person name="Lindquist E."/>
            <person name="Lucas S."/>
            <person name="Salamov A."/>
            <person name="McFadden G.I."/>
            <person name="Lane C.E."/>
            <person name="Keeling P.J."/>
            <person name="Gray M.W."/>
            <person name="Grigoriev I.V."/>
            <person name="Archibald J.M."/>
        </authorList>
    </citation>
    <scope>NUCLEOTIDE SEQUENCE</scope>
    <source>
        <strain evidence="1 3">CCMP2712</strain>
    </source>
</reference>
<accession>L1IDE3</accession>
<dbReference type="Proteomes" id="UP000011087">
    <property type="component" value="Unassembled WGS sequence"/>
</dbReference>
<dbReference type="EMBL" id="JH993118">
    <property type="protein sequence ID" value="EKX34127.1"/>
    <property type="molecule type" value="Genomic_DNA"/>
</dbReference>
<organism evidence="1">
    <name type="scientific">Guillardia theta (strain CCMP2712)</name>
    <name type="common">Cryptophyte</name>
    <dbReference type="NCBI Taxonomy" id="905079"/>
    <lineage>
        <taxon>Eukaryota</taxon>
        <taxon>Cryptophyceae</taxon>
        <taxon>Pyrenomonadales</taxon>
        <taxon>Geminigeraceae</taxon>
        <taxon>Guillardia</taxon>
    </lineage>
</organism>
<name>L1IDE3_GUITC</name>
<sequence>MFCKLQIFMQKAMKFYHCQSIEEVEESFTPWQIELQVAHRLNDLKENKIRFKLDEWLSNPVISPISKKLFFLTACINHLFKNVRRSIRSGKWQLQHKVYSDIAKKNPSLMTHMEVEGTADPQSMNIMLEMFNDKAISLLEAEWHEATS</sequence>
<dbReference type="HOGENOM" id="CLU_1762263_0_0_1"/>
<reference evidence="3" key="2">
    <citation type="submission" date="2012-11" db="EMBL/GenBank/DDBJ databases">
        <authorList>
            <person name="Kuo A."/>
            <person name="Curtis B.A."/>
            <person name="Tanifuji G."/>
            <person name="Burki F."/>
            <person name="Gruber A."/>
            <person name="Irimia M."/>
            <person name="Maruyama S."/>
            <person name="Arias M.C."/>
            <person name="Ball S.G."/>
            <person name="Gile G.H."/>
            <person name="Hirakawa Y."/>
            <person name="Hopkins J.F."/>
            <person name="Rensing S.A."/>
            <person name="Schmutz J."/>
            <person name="Symeonidi A."/>
            <person name="Elias M."/>
            <person name="Eveleigh R.J."/>
            <person name="Herman E.K."/>
            <person name="Klute M.J."/>
            <person name="Nakayama T."/>
            <person name="Obornik M."/>
            <person name="Reyes-Prieto A."/>
            <person name="Armbrust E.V."/>
            <person name="Aves S.J."/>
            <person name="Beiko R.G."/>
            <person name="Coutinho P."/>
            <person name="Dacks J.B."/>
            <person name="Durnford D.G."/>
            <person name="Fast N.M."/>
            <person name="Green B.R."/>
            <person name="Grisdale C."/>
            <person name="Hempe F."/>
            <person name="Henrissat B."/>
            <person name="Hoppner M.P."/>
            <person name="Ishida K.-I."/>
            <person name="Kim E."/>
            <person name="Koreny L."/>
            <person name="Kroth P.G."/>
            <person name="Liu Y."/>
            <person name="Malik S.-B."/>
            <person name="Maier U.G."/>
            <person name="McRose D."/>
            <person name="Mock T."/>
            <person name="Neilson J.A."/>
            <person name="Onodera N.T."/>
            <person name="Poole A.M."/>
            <person name="Pritham E.J."/>
            <person name="Richards T.A."/>
            <person name="Rocap G."/>
            <person name="Roy S.W."/>
            <person name="Sarai C."/>
            <person name="Schaack S."/>
            <person name="Shirato S."/>
            <person name="Slamovits C.H."/>
            <person name="Spencer D.F."/>
            <person name="Suzuki S."/>
            <person name="Worden A.Z."/>
            <person name="Zauner S."/>
            <person name="Barry K."/>
            <person name="Bell C."/>
            <person name="Bharti A.K."/>
            <person name="Crow J.A."/>
            <person name="Grimwood J."/>
            <person name="Kramer R."/>
            <person name="Lindquist E."/>
            <person name="Lucas S."/>
            <person name="Salamov A."/>
            <person name="McFadden G.I."/>
            <person name="Lane C.E."/>
            <person name="Keeling P.J."/>
            <person name="Gray M.W."/>
            <person name="Grigoriev I.V."/>
            <person name="Archibald J.M."/>
        </authorList>
    </citation>
    <scope>NUCLEOTIDE SEQUENCE</scope>
    <source>
        <strain evidence="3">CCMP2712</strain>
    </source>
</reference>
<evidence type="ECO:0000313" key="2">
    <source>
        <dbReference type="EnsemblProtists" id="EKX34127"/>
    </source>
</evidence>
<dbReference type="PaxDb" id="55529-EKX34127"/>
<proteinExistence type="predicted"/>
<dbReference type="AlphaFoldDB" id="L1IDE3"/>
<reference evidence="2" key="3">
    <citation type="submission" date="2015-06" db="UniProtKB">
        <authorList>
            <consortium name="EnsemblProtists"/>
        </authorList>
    </citation>
    <scope>IDENTIFICATION</scope>
</reference>
<keyword evidence="3" id="KW-1185">Reference proteome</keyword>
<evidence type="ECO:0000313" key="3">
    <source>
        <dbReference type="Proteomes" id="UP000011087"/>
    </source>
</evidence>